<evidence type="ECO:0000313" key="3">
    <source>
        <dbReference type="Proteomes" id="UP001500897"/>
    </source>
</evidence>
<dbReference type="Proteomes" id="UP001500897">
    <property type="component" value="Unassembled WGS sequence"/>
</dbReference>
<comment type="caution">
    <text evidence="2">The sequence shown here is derived from an EMBL/GenBank/DDBJ whole genome shotgun (WGS) entry which is preliminary data.</text>
</comment>
<dbReference type="EMBL" id="BAAANS010000010">
    <property type="protein sequence ID" value="GAA2093726.1"/>
    <property type="molecule type" value="Genomic_DNA"/>
</dbReference>
<dbReference type="RefSeq" id="WP_344551652.1">
    <property type="nucleotide sequence ID" value="NZ_BAAANS010000010.1"/>
</dbReference>
<proteinExistence type="predicted"/>
<evidence type="ECO:0000256" key="1">
    <source>
        <dbReference type="SAM" id="Phobius"/>
    </source>
</evidence>
<evidence type="ECO:0008006" key="4">
    <source>
        <dbReference type="Google" id="ProtNLM"/>
    </source>
</evidence>
<sequence>MTATVVVRAQQPGIGRAGTFGVVVDGVRVGWVRQGESARFPVAPGPHAVRITARDRTGSNTVTAAATEGREVRVTARGTGLGIALLLPLLGGIAVPPVYVVATIVLLAVVFRTVPGLMFRVRVDDAPEPRSTAAPRVAAEEAEGAGLWWESDPALAKRFRKASGS</sequence>
<name>A0ABN2WKH1_9ACTN</name>
<keyword evidence="3" id="KW-1185">Reference proteome</keyword>
<evidence type="ECO:0000313" key="2">
    <source>
        <dbReference type="EMBL" id="GAA2093726.1"/>
    </source>
</evidence>
<protein>
    <recommendedName>
        <fullName evidence="4">PEGA domain-containing protein</fullName>
    </recommendedName>
</protein>
<reference evidence="3" key="1">
    <citation type="journal article" date="2019" name="Int. J. Syst. Evol. Microbiol.">
        <title>The Global Catalogue of Microorganisms (GCM) 10K type strain sequencing project: providing services to taxonomists for standard genome sequencing and annotation.</title>
        <authorList>
            <consortium name="The Broad Institute Genomics Platform"/>
            <consortium name="The Broad Institute Genome Sequencing Center for Infectious Disease"/>
            <person name="Wu L."/>
            <person name="Ma J."/>
        </authorList>
    </citation>
    <scope>NUCLEOTIDE SEQUENCE [LARGE SCALE GENOMIC DNA]</scope>
    <source>
        <strain evidence="3">JCM 14559</strain>
    </source>
</reference>
<keyword evidence="1" id="KW-1133">Transmembrane helix</keyword>
<keyword evidence="1" id="KW-0472">Membrane</keyword>
<organism evidence="2 3">
    <name type="scientific">Kitasatospora saccharophila</name>
    <dbReference type="NCBI Taxonomy" id="407973"/>
    <lineage>
        <taxon>Bacteria</taxon>
        <taxon>Bacillati</taxon>
        <taxon>Actinomycetota</taxon>
        <taxon>Actinomycetes</taxon>
        <taxon>Kitasatosporales</taxon>
        <taxon>Streptomycetaceae</taxon>
        <taxon>Kitasatospora</taxon>
    </lineage>
</organism>
<accession>A0ABN2WKH1</accession>
<gene>
    <name evidence="2" type="ORF">GCM10009759_20690</name>
</gene>
<keyword evidence="1" id="KW-0812">Transmembrane</keyword>
<feature type="transmembrane region" description="Helical" evidence="1">
    <location>
        <begin position="83"/>
        <end position="111"/>
    </location>
</feature>